<sequence length="60" mass="6412">MTAVMTHHPAGDPDRFGRPIAAAVRPWTARRPAARLPPAPDRRGPTGEVDVPKGPLDPNP</sequence>
<keyword evidence="3" id="KW-1185">Reference proteome</keyword>
<evidence type="ECO:0000256" key="1">
    <source>
        <dbReference type="SAM" id="MobiDB-lite"/>
    </source>
</evidence>
<feature type="compositionally biased region" description="Low complexity" evidence="1">
    <location>
        <begin position="25"/>
        <end position="36"/>
    </location>
</feature>
<name>A0ABT7A6Z5_9ACTN</name>
<proteinExistence type="predicted"/>
<reference evidence="2 3" key="1">
    <citation type="submission" date="2023-05" db="EMBL/GenBank/DDBJ databases">
        <title>Streptantibioticus silvisoli sp. nov., acidotolerant actinomycetes 1 from pine litter.</title>
        <authorList>
            <person name="Swiecimska M."/>
            <person name="Golinska P."/>
            <person name="Sangal V."/>
            <person name="Wachnowicz B."/>
            <person name="Goodfellow M."/>
        </authorList>
    </citation>
    <scope>NUCLEOTIDE SEQUENCE [LARGE SCALE GENOMIC DNA]</scope>
    <source>
        <strain evidence="2 3">DSM 42109</strain>
    </source>
</reference>
<evidence type="ECO:0000313" key="3">
    <source>
        <dbReference type="Proteomes" id="UP001214441"/>
    </source>
</evidence>
<gene>
    <name evidence="2" type="ORF">NMN56_035110</name>
</gene>
<dbReference type="EMBL" id="JANCPR020000051">
    <property type="protein sequence ID" value="MDJ1137084.1"/>
    <property type="molecule type" value="Genomic_DNA"/>
</dbReference>
<evidence type="ECO:0000313" key="2">
    <source>
        <dbReference type="EMBL" id="MDJ1137084.1"/>
    </source>
</evidence>
<protein>
    <submittedName>
        <fullName evidence="2">Uncharacterized protein</fullName>
    </submittedName>
</protein>
<organism evidence="2 3">
    <name type="scientific">Streptomyces iconiensis</name>
    <dbReference type="NCBI Taxonomy" id="1384038"/>
    <lineage>
        <taxon>Bacteria</taxon>
        <taxon>Bacillati</taxon>
        <taxon>Actinomycetota</taxon>
        <taxon>Actinomycetes</taxon>
        <taxon>Kitasatosporales</taxon>
        <taxon>Streptomycetaceae</taxon>
        <taxon>Streptomyces</taxon>
    </lineage>
</organism>
<comment type="caution">
    <text evidence="2">The sequence shown here is derived from an EMBL/GenBank/DDBJ whole genome shotgun (WGS) entry which is preliminary data.</text>
</comment>
<dbReference type="Proteomes" id="UP001214441">
    <property type="component" value="Unassembled WGS sequence"/>
</dbReference>
<feature type="region of interest" description="Disordered" evidence="1">
    <location>
        <begin position="25"/>
        <end position="60"/>
    </location>
</feature>
<accession>A0ABT7A6Z5</accession>
<dbReference type="RefSeq" id="WP_274041288.1">
    <property type="nucleotide sequence ID" value="NZ_JANCPR020000051.1"/>
</dbReference>